<organism evidence="2">
    <name type="scientific">marine sediment metagenome</name>
    <dbReference type="NCBI Taxonomy" id="412755"/>
    <lineage>
        <taxon>unclassified sequences</taxon>
        <taxon>metagenomes</taxon>
        <taxon>ecological metagenomes</taxon>
    </lineage>
</organism>
<feature type="compositionally biased region" description="Basic and acidic residues" evidence="1">
    <location>
        <begin position="27"/>
        <end position="45"/>
    </location>
</feature>
<feature type="region of interest" description="Disordered" evidence="1">
    <location>
        <begin position="16"/>
        <end position="46"/>
    </location>
</feature>
<protein>
    <submittedName>
        <fullName evidence="2">Uncharacterized protein</fullName>
    </submittedName>
</protein>
<accession>A0A0F9NM72</accession>
<feature type="region of interest" description="Disordered" evidence="1">
    <location>
        <begin position="146"/>
        <end position="175"/>
    </location>
</feature>
<dbReference type="AlphaFoldDB" id="A0A0F9NM72"/>
<evidence type="ECO:0000313" key="2">
    <source>
        <dbReference type="EMBL" id="KKN20625.1"/>
    </source>
</evidence>
<evidence type="ECO:0000256" key="1">
    <source>
        <dbReference type="SAM" id="MobiDB-lite"/>
    </source>
</evidence>
<feature type="non-terminal residue" evidence="2">
    <location>
        <position position="1"/>
    </location>
</feature>
<gene>
    <name evidence="2" type="ORF">LCGC14_0933520</name>
</gene>
<reference evidence="2" key="1">
    <citation type="journal article" date="2015" name="Nature">
        <title>Complex archaea that bridge the gap between prokaryotes and eukaryotes.</title>
        <authorList>
            <person name="Spang A."/>
            <person name="Saw J.H."/>
            <person name="Jorgensen S.L."/>
            <person name="Zaremba-Niedzwiedzka K."/>
            <person name="Martijn J."/>
            <person name="Lind A.E."/>
            <person name="van Eijk R."/>
            <person name="Schleper C."/>
            <person name="Guy L."/>
            <person name="Ettema T.J."/>
        </authorList>
    </citation>
    <scope>NUCLEOTIDE SEQUENCE</scope>
</reference>
<sequence>VGVRLAPQAVVDVDHLQRAQRQPVQGGDERDAVGAPADRGDHELAGPEQIVPARVLGRARQERLVVSVVWAIHADLLCQGRGRLYCLATARSGGNVGPCRPGRRRLGRQPVRDGDELSLLCRLGAVDRVGRRAGDFAGRPRLCLEPAVGPPGPQPEGQRISCHPGGKYPLTPRGR</sequence>
<proteinExistence type="predicted"/>
<name>A0A0F9NM72_9ZZZZ</name>
<dbReference type="EMBL" id="LAZR01003223">
    <property type="protein sequence ID" value="KKN20625.1"/>
    <property type="molecule type" value="Genomic_DNA"/>
</dbReference>
<comment type="caution">
    <text evidence="2">The sequence shown here is derived from an EMBL/GenBank/DDBJ whole genome shotgun (WGS) entry which is preliminary data.</text>
</comment>